<dbReference type="SUPFAM" id="SSF109604">
    <property type="entry name" value="HD-domain/PDEase-like"/>
    <property type="match status" value="1"/>
</dbReference>
<dbReference type="Proteomes" id="UP000008693">
    <property type="component" value="Chromosome"/>
</dbReference>
<reference evidence="3 4" key="1">
    <citation type="journal article" date="2009" name="PLoS Genet.">
        <title>The Bifidobacterium dentium Bd1 genome sequence reflects its genetic adaptation to the human oral cavity.</title>
        <authorList>
            <person name="Ventura M."/>
            <person name="Turroni F."/>
            <person name="Zomer A."/>
            <person name="Foroni E."/>
            <person name="Giubellini V."/>
            <person name="Bottacini F."/>
            <person name="Canchaya C."/>
            <person name="Claesson M.J."/>
            <person name="He F."/>
            <person name="Mantzourani M."/>
            <person name="Mulas L."/>
            <person name="Ferrarini A."/>
            <person name="Gao B."/>
            <person name="Delledonne M."/>
            <person name="Henrissat B."/>
            <person name="Coutinho P."/>
            <person name="Oggioni M."/>
            <person name="Gupta R.S."/>
            <person name="Zhang Z."/>
            <person name="Beighton D."/>
            <person name="Fitzgerald G.F."/>
            <person name="O'Toole P.W."/>
            <person name="van Sinderen D."/>
        </authorList>
    </citation>
    <scope>NUCLEOTIDE SEQUENCE [LARGE SCALE GENOMIC DNA]</scope>
    <source>
        <strain evidence="4">ATCC 27534 / DSM 20436 / JCM 1195 / Bd1</strain>
    </source>
</reference>
<dbReference type="STRING" id="401473.BDP_0679"/>
<evidence type="ECO:0000313" key="3">
    <source>
        <dbReference type="EMBL" id="ADB09342.1"/>
    </source>
</evidence>
<dbReference type="Pfam" id="PF13286">
    <property type="entry name" value="HD_assoc"/>
    <property type="match status" value="1"/>
</dbReference>
<evidence type="ECO:0000313" key="4">
    <source>
        <dbReference type="Proteomes" id="UP000008693"/>
    </source>
</evidence>
<feature type="domain" description="Phosphohydrolase-associated" evidence="2">
    <location>
        <begin position="138"/>
        <end position="230"/>
    </location>
</feature>
<keyword evidence="4" id="KW-1185">Reference proteome</keyword>
<evidence type="ECO:0000256" key="1">
    <source>
        <dbReference type="ARBA" id="ARBA00022801"/>
    </source>
</evidence>
<protein>
    <submittedName>
        <fullName evidence="3">Dgt Deoxyguanosinetriphosphate triphosphohydrolase</fullName>
        <ecNumber evidence="3">3.1.5.1</ecNumber>
    </submittedName>
</protein>
<organism evidence="3 4">
    <name type="scientific">Bifidobacterium dentium (strain ATCC 27534 / DSM 20436 / JCM 1195 / Bd1)</name>
    <dbReference type="NCBI Taxonomy" id="401473"/>
    <lineage>
        <taxon>Bacteria</taxon>
        <taxon>Bacillati</taxon>
        <taxon>Actinomycetota</taxon>
        <taxon>Actinomycetes</taxon>
        <taxon>Bifidobacteriales</taxon>
        <taxon>Bifidobacteriaceae</taxon>
        <taxon>Bifidobacterium</taxon>
    </lineage>
</organism>
<dbReference type="eggNOG" id="COG0232">
    <property type="taxonomic scope" value="Bacteria"/>
</dbReference>
<dbReference type="EC" id="3.1.5.1" evidence="3"/>
<dbReference type="InterPro" id="IPR026875">
    <property type="entry name" value="PHydrolase_assoc_dom"/>
</dbReference>
<gene>
    <name evidence="3" type="primary">dgt</name>
    <name evidence="3" type="ordered locus">BDP_0679</name>
</gene>
<dbReference type="Gene3D" id="1.10.3210.10">
    <property type="entry name" value="Hypothetical protein af1432"/>
    <property type="match status" value="1"/>
</dbReference>
<sequence>MFEWLKQGAPKAARPVECQVMDLSDDIAYSVHDVEDAIATGSFNPDVLHESSVIDAVIEDSRSWYGRQWDPDQLVAAFHRMHHRGTFPGYFDGSRHSLAALKNMTSDLIGRFANSVEAATRDVYGSDPLTRYHGNLIIPEETSYEIVALKGITVHFVMAPGEREPMHDAERRIVADLVEVFMADDPRPSSALESVFLDDWNEAADDNARLRVAIDQVASLTDTSALALHSLLC</sequence>
<dbReference type="HOGENOM" id="CLU_1188079_0_0_11"/>
<dbReference type="EMBL" id="CP001750">
    <property type="protein sequence ID" value="ADB09342.1"/>
    <property type="molecule type" value="Genomic_DNA"/>
</dbReference>
<dbReference type="AlphaFoldDB" id="D2Q956"/>
<name>D2Q956_BIFDB</name>
<keyword evidence="1 3" id="KW-0378">Hydrolase</keyword>
<proteinExistence type="predicted"/>
<accession>D2Q956</accession>
<dbReference type="KEGG" id="bde:BDP_0679"/>
<dbReference type="GO" id="GO:0008832">
    <property type="term" value="F:dGTPase activity"/>
    <property type="evidence" value="ECO:0007669"/>
    <property type="project" value="UniProtKB-EC"/>
</dbReference>
<evidence type="ECO:0000259" key="2">
    <source>
        <dbReference type="Pfam" id="PF13286"/>
    </source>
</evidence>